<accession>A0AAW9RAB6</accession>
<dbReference type="CDD" id="cd02541">
    <property type="entry name" value="UGPase_prokaryotic"/>
    <property type="match status" value="1"/>
</dbReference>
<comment type="caution">
    <text evidence="10">The sequence shown here is derived from an EMBL/GenBank/DDBJ whole genome shotgun (WGS) entry which is preliminary data.</text>
</comment>
<dbReference type="AlphaFoldDB" id="A0AAW9RAB6"/>
<keyword evidence="4 8" id="KW-0808">Transferase</keyword>
<evidence type="ECO:0000256" key="3">
    <source>
        <dbReference type="ARBA" id="ARBA00019048"/>
    </source>
</evidence>
<evidence type="ECO:0000256" key="8">
    <source>
        <dbReference type="RuleBase" id="RU361259"/>
    </source>
</evidence>
<feature type="domain" description="Nucleotidyl transferase" evidence="9">
    <location>
        <begin position="11"/>
        <end position="266"/>
    </location>
</feature>
<evidence type="ECO:0000256" key="4">
    <source>
        <dbReference type="ARBA" id="ARBA00022679"/>
    </source>
</evidence>
<dbReference type="Pfam" id="PF00483">
    <property type="entry name" value="NTP_transferase"/>
    <property type="match status" value="1"/>
</dbReference>
<dbReference type="GO" id="GO:0003983">
    <property type="term" value="F:UTP:glucose-1-phosphate uridylyltransferase activity"/>
    <property type="evidence" value="ECO:0007669"/>
    <property type="project" value="UniProtKB-EC"/>
</dbReference>
<dbReference type="Gene3D" id="3.90.550.10">
    <property type="entry name" value="Spore Coat Polysaccharide Biosynthesis Protein SpsA, Chain A"/>
    <property type="match status" value="1"/>
</dbReference>
<evidence type="ECO:0000313" key="11">
    <source>
        <dbReference type="Proteomes" id="UP001359886"/>
    </source>
</evidence>
<dbReference type="SUPFAM" id="SSF53448">
    <property type="entry name" value="Nucleotide-diphospho-sugar transferases"/>
    <property type="match status" value="1"/>
</dbReference>
<dbReference type="Proteomes" id="UP001359886">
    <property type="component" value="Unassembled WGS sequence"/>
</dbReference>
<evidence type="ECO:0000256" key="5">
    <source>
        <dbReference type="ARBA" id="ARBA00022695"/>
    </source>
</evidence>
<dbReference type="InterPro" id="IPR005835">
    <property type="entry name" value="NTP_transferase_dom"/>
</dbReference>
<dbReference type="EMBL" id="JAZHOG010000002">
    <property type="protein sequence ID" value="MEJ8566797.1"/>
    <property type="molecule type" value="Genomic_DNA"/>
</dbReference>
<comment type="catalytic activity">
    <reaction evidence="7 8">
        <text>alpha-D-glucose 1-phosphate + UTP + H(+) = UDP-alpha-D-glucose + diphosphate</text>
        <dbReference type="Rhea" id="RHEA:19889"/>
        <dbReference type="ChEBI" id="CHEBI:15378"/>
        <dbReference type="ChEBI" id="CHEBI:33019"/>
        <dbReference type="ChEBI" id="CHEBI:46398"/>
        <dbReference type="ChEBI" id="CHEBI:58601"/>
        <dbReference type="ChEBI" id="CHEBI:58885"/>
        <dbReference type="EC" id="2.7.7.9"/>
    </reaction>
</comment>
<dbReference type="RefSeq" id="WP_354694117.1">
    <property type="nucleotide sequence ID" value="NZ_JAZHOG010000002.1"/>
</dbReference>
<dbReference type="EC" id="2.7.7.9" evidence="2 8"/>
<dbReference type="NCBIfam" id="TIGR01099">
    <property type="entry name" value="galU"/>
    <property type="match status" value="1"/>
</dbReference>
<protein>
    <recommendedName>
        <fullName evidence="3 8">UTP--glucose-1-phosphate uridylyltransferase</fullName>
        <ecNumber evidence="2 8">2.7.7.9</ecNumber>
    </recommendedName>
    <alternativeName>
        <fullName evidence="8">UDP-glucose pyrophosphorylase</fullName>
    </alternativeName>
</protein>
<dbReference type="InterPro" id="IPR005771">
    <property type="entry name" value="GalU_uridylyltTrfase_bac/arc"/>
</dbReference>
<evidence type="ECO:0000256" key="6">
    <source>
        <dbReference type="ARBA" id="ARBA00037294"/>
    </source>
</evidence>
<reference evidence="10 11" key="1">
    <citation type="submission" date="2024-02" db="EMBL/GenBank/DDBJ databases">
        <title>A novel Wenzhouxiangellaceae bacterium, isolated from coastal sediments.</title>
        <authorList>
            <person name="Du Z.-J."/>
            <person name="Ye Y.-Q."/>
            <person name="Zhang X.-Y."/>
        </authorList>
    </citation>
    <scope>NUCLEOTIDE SEQUENCE [LARGE SCALE GENOMIC DNA]</scope>
    <source>
        <strain evidence="10 11">CH-27</strain>
    </source>
</reference>
<evidence type="ECO:0000259" key="9">
    <source>
        <dbReference type="Pfam" id="PF00483"/>
    </source>
</evidence>
<dbReference type="InterPro" id="IPR029044">
    <property type="entry name" value="Nucleotide-diphossugar_trans"/>
</dbReference>
<comment type="function">
    <text evidence="6">May play a role in stationary phase survival.</text>
</comment>
<comment type="similarity">
    <text evidence="1 8">Belongs to the UDPGP type 2 family.</text>
</comment>
<name>A0AAW9RAB6_9GAMM</name>
<sequence>MKPVRKAIFPVAGLGTRFLPATKSIPKEMLPVVDKPLIQYAVEEALEAGIDTLIFITSRKKHAISDHFDTAFELQARLEESGKFELLSRVKEIIPDHVARVHVTQPEALGLGHAVLCAESVVGDEPFAIVLADDMVLNRGPGALAQMVAVHRESGASVLGVERIPPERTRSYGVVGVGSESQGRRIETIIEKPAPEEAPSDLGVVGRYVLAPSVFRHLRNVQPGVGGEIQLTDAIAAMLRDEPVLAHPFEGERYDCGSREGYLRATIDHALELEDMRDSVLQHLRSVLKRIDSAGRAEP</sequence>
<evidence type="ECO:0000256" key="1">
    <source>
        <dbReference type="ARBA" id="ARBA00006890"/>
    </source>
</evidence>
<gene>
    <name evidence="10" type="primary">galU</name>
    <name evidence="10" type="ORF">V3330_04070</name>
</gene>
<keyword evidence="11" id="KW-1185">Reference proteome</keyword>
<dbReference type="PANTHER" id="PTHR43197:SF1">
    <property type="entry name" value="UTP--GLUCOSE-1-PHOSPHATE URIDYLYLTRANSFERASE"/>
    <property type="match status" value="1"/>
</dbReference>
<evidence type="ECO:0000313" key="10">
    <source>
        <dbReference type="EMBL" id="MEJ8566797.1"/>
    </source>
</evidence>
<evidence type="ECO:0000256" key="7">
    <source>
        <dbReference type="ARBA" id="ARBA00048128"/>
    </source>
</evidence>
<dbReference type="GO" id="GO:0006011">
    <property type="term" value="P:UDP-alpha-D-glucose metabolic process"/>
    <property type="evidence" value="ECO:0007669"/>
    <property type="project" value="InterPro"/>
</dbReference>
<proteinExistence type="inferred from homology"/>
<dbReference type="PANTHER" id="PTHR43197">
    <property type="entry name" value="UTP--GLUCOSE-1-PHOSPHATE URIDYLYLTRANSFERASE"/>
    <property type="match status" value="1"/>
</dbReference>
<organism evidence="10 11">
    <name type="scientific">Elongatibacter sediminis</name>
    <dbReference type="NCBI Taxonomy" id="3119006"/>
    <lineage>
        <taxon>Bacteria</taxon>
        <taxon>Pseudomonadati</taxon>
        <taxon>Pseudomonadota</taxon>
        <taxon>Gammaproteobacteria</taxon>
        <taxon>Chromatiales</taxon>
        <taxon>Wenzhouxiangellaceae</taxon>
        <taxon>Elongatibacter</taxon>
    </lineage>
</organism>
<evidence type="ECO:0000256" key="2">
    <source>
        <dbReference type="ARBA" id="ARBA00012415"/>
    </source>
</evidence>
<keyword evidence="5 8" id="KW-0548">Nucleotidyltransferase</keyword>